<comment type="similarity">
    <text evidence="11">Belongs to the KdpC family.</text>
</comment>
<evidence type="ECO:0000256" key="3">
    <source>
        <dbReference type="ARBA" id="ARBA00022538"/>
    </source>
</evidence>
<keyword evidence="6 11" id="KW-0067">ATP-binding</keyword>
<dbReference type="InterPro" id="IPR003820">
    <property type="entry name" value="KdpC"/>
</dbReference>
<comment type="subunit">
    <text evidence="11">The system is composed of three essential subunits: KdpA, KdpB and KdpC.</text>
</comment>
<dbReference type="PANTHER" id="PTHR30042:SF2">
    <property type="entry name" value="POTASSIUM-TRANSPORTING ATPASE KDPC SUBUNIT"/>
    <property type="match status" value="1"/>
</dbReference>
<keyword evidence="5 11" id="KW-0547">Nucleotide-binding</keyword>
<comment type="caution">
    <text evidence="13">The sequence shown here is derived from an EMBL/GenBank/DDBJ whole genome shotgun (WGS) entry which is preliminary data.</text>
</comment>
<name>A0A398D2X4_9BACT</name>
<dbReference type="Proteomes" id="UP000266260">
    <property type="component" value="Unassembled WGS sequence"/>
</dbReference>
<evidence type="ECO:0000256" key="4">
    <source>
        <dbReference type="ARBA" id="ARBA00022692"/>
    </source>
</evidence>
<protein>
    <recommendedName>
        <fullName evidence="11">Potassium-transporting ATPase KdpC subunit</fullName>
    </recommendedName>
    <alternativeName>
        <fullName evidence="11">ATP phosphohydrolase [potassium-transporting] C chain</fullName>
    </alternativeName>
    <alternativeName>
        <fullName evidence="11">Potassium-binding and translocating subunit C</fullName>
    </alternativeName>
    <alternativeName>
        <fullName evidence="11">Potassium-translocating ATPase C chain</fullName>
    </alternativeName>
</protein>
<keyword evidence="10 11" id="KW-0472">Membrane</keyword>
<keyword evidence="7 11" id="KW-0630">Potassium</keyword>
<evidence type="ECO:0000256" key="7">
    <source>
        <dbReference type="ARBA" id="ARBA00022958"/>
    </source>
</evidence>
<keyword evidence="4 11" id="KW-0812">Transmembrane</keyword>
<reference evidence="13 14" key="1">
    <citation type="submission" date="2018-09" db="EMBL/GenBank/DDBJ databases">
        <title>Discovery and Ecogenomic Context for Candidatus Cryosericales, a Global Caldiserica Order Active in Thawing Permafrost.</title>
        <authorList>
            <person name="Martinez M.A."/>
            <person name="Woodcroft B.J."/>
            <person name="Ignacio Espinoza J.C."/>
            <person name="Zayed A."/>
            <person name="Singleton C.M."/>
            <person name="Boyd J."/>
            <person name="Li Y.-F."/>
            <person name="Purvine S."/>
            <person name="Maughan H."/>
            <person name="Hodgkins S.B."/>
            <person name="Anderson D."/>
            <person name="Sederholm M."/>
            <person name="Temperton B."/>
            <person name="Saleska S.R."/>
            <person name="Tyson G.W."/>
            <person name="Rich V.I."/>
        </authorList>
    </citation>
    <scope>NUCLEOTIDE SEQUENCE [LARGE SCALE GENOMIC DNA]</scope>
    <source>
        <strain evidence="13 14">SMC6</strain>
    </source>
</reference>
<evidence type="ECO:0000256" key="12">
    <source>
        <dbReference type="SAM" id="MobiDB-lite"/>
    </source>
</evidence>
<evidence type="ECO:0000313" key="13">
    <source>
        <dbReference type="EMBL" id="RIE09876.1"/>
    </source>
</evidence>
<dbReference type="NCBIfam" id="NF001454">
    <property type="entry name" value="PRK00315.1"/>
    <property type="match status" value="1"/>
</dbReference>
<evidence type="ECO:0000256" key="5">
    <source>
        <dbReference type="ARBA" id="ARBA00022741"/>
    </source>
</evidence>
<sequence>MKELKRALIVFGILVVITGVIYPLTVTGIAQLTMSHRANGSLIAVNGNIVGSELIGQQWTSPKYFHGRPSANNYDASSSGGTNLGPSNPNLEKTVAERIAKVRSENGLAADATVPADLVTASASGLDPDISPESALLQVQRVAAARGLVPSAVENLVTVNTRKPFLGIWGQSRVNVLELNMALDKLSETH</sequence>
<keyword evidence="1 11" id="KW-0813">Transport</keyword>
<evidence type="ECO:0000313" key="14">
    <source>
        <dbReference type="Proteomes" id="UP000266260"/>
    </source>
</evidence>
<evidence type="ECO:0000256" key="8">
    <source>
        <dbReference type="ARBA" id="ARBA00022989"/>
    </source>
</evidence>
<dbReference type="PIRSF" id="PIRSF001296">
    <property type="entry name" value="K_ATPase_KdpC"/>
    <property type="match status" value="1"/>
</dbReference>
<evidence type="ECO:0000256" key="10">
    <source>
        <dbReference type="ARBA" id="ARBA00023136"/>
    </source>
</evidence>
<keyword evidence="3 11" id="KW-0633">Potassium transport</keyword>
<evidence type="ECO:0000256" key="1">
    <source>
        <dbReference type="ARBA" id="ARBA00022448"/>
    </source>
</evidence>
<keyword evidence="2 11" id="KW-1003">Cell membrane</keyword>
<proteinExistence type="inferred from homology"/>
<gene>
    <name evidence="11 13" type="primary">kdpC</name>
    <name evidence="13" type="ORF">SMC6_02100</name>
</gene>
<organism evidence="13 14">
    <name type="scientific">Candidatus Cryosericum odellii</name>
    <dbReference type="NCBI Taxonomy" id="2290917"/>
    <lineage>
        <taxon>Bacteria</taxon>
        <taxon>Pseudomonadati</taxon>
        <taxon>Caldisericota/Cryosericota group</taxon>
        <taxon>Candidatus Cryosericota</taxon>
        <taxon>Candidatus Cryosericia</taxon>
        <taxon>Candidatus Cryosericales</taxon>
        <taxon>Candidatus Cryosericaceae</taxon>
        <taxon>Candidatus Cryosericum</taxon>
    </lineage>
</organism>
<dbReference type="PANTHER" id="PTHR30042">
    <property type="entry name" value="POTASSIUM-TRANSPORTING ATPASE C CHAIN"/>
    <property type="match status" value="1"/>
</dbReference>
<keyword evidence="8 11" id="KW-1133">Transmembrane helix</keyword>
<accession>A0A398D2X4</accession>
<comment type="subcellular location">
    <subcellularLocation>
        <location evidence="11">Cell membrane</location>
        <topology evidence="11">Single-pass membrane protein</topology>
    </subcellularLocation>
</comment>
<dbReference type="EMBL" id="QXIT01000039">
    <property type="protein sequence ID" value="RIE09876.1"/>
    <property type="molecule type" value="Genomic_DNA"/>
</dbReference>
<feature type="region of interest" description="Disordered" evidence="12">
    <location>
        <begin position="70"/>
        <end position="90"/>
    </location>
</feature>
<dbReference type="Pfam" id="PF02669">
    <property type="entry name" value="KdpC"/>
    <property type="match status" value="1"/>
</dbReference>
<dbReference type="GO" id="GO:0005886">
    <property type="term" value="C:plasma membrane"/>
    <property type="evidence" value="ECO:0007669"/>
    <property type="project" value="UniProtKB-SubCell"/>
</dbReference>
<keyword evidence="9 11" id="KW-0406">Ion transport</keyword>
<dbReference type="AlphaFoldDB" id="A0A398D2X4"/>
<comment type="function">
    <text evidence="11">Part of the high-affinity ATP-driven potassium transport (or Kdp) system, which catalyzes the hydrolysis of ATP coupled with the electrogenic transport of potassium into the cytoplasm. This subunit acts as a catalytic chaperone that increases the ATP-binding affinity of the ATP-hydrolyzing subunit KdpB by the formation of a transient KdpB/KdpC/ATP ternary complex.</text>
</comment>
<keyword evidence="14" id="KW-1185">Reference proteome</keyword>
<dbReference type="GO" id="GO:0005524">
    <property type="term" value="F:ATP binding"/>
    <property type="evidence" value="ECO:0007669"/>
    <property type="project" value="UniProtKB-UniRule"/>
</dbReference>
<evidence type="ECO:0000256" key="2">
    <source>
        <dbReference type="ARBA" id="ARBA00022475"/>
    </source>
</evidence>
<evidence type="ECO:0000256" key="9">
    <source>
        <dbReference type="ARBA" id="ARBA00023065"/>
    </source>
</evidence>
<dbReference type="RefSeq" id="WP_119175424.1">
    <property type="nucleotide sequence ID" value="NZ_QXIT01000039.1"/>
</dbReference>
<evidence type="ECO:0000256" key="11">
    <source>
        <dbReference type="HAMAP-Rule" id="MF_00276"/>
    </source>
</evidence>
<evidence type="ECO:0000256" key="6">
    <source>
        <dbReference type="ARBA" id="ARBA00022840"/>
    </source>
</evidence>
<dbReference type="GO" id="GO:0008556">
    <property type="term" value="F:P-type potassium transmembrane transporter activity"/>
    <property type="evidence" value="ECO:0007669"/>
    <property type="project" value="InterPro"/>
</dbReference>
<dbReference type="HAMAP" id="MF_00276">
    <property type="entry name" value="KdpC"/>
    <property type="match status" value="1"/>
</dbReference>
<dbReference type="NCBIfam" id="TIGR00681">
    <property type="entry name" value="kdpC"/>
    <property type="match status" value="1"/>
</dbReference>